<evidence type="ECO:0000256" key="7">
    <source>
        <dbReference type="ARBA" id="ARBA00048259"/>
    </source>
</evidence>
<keyword evidence="9" id="KW-1185">Reference proteome</keyword>
<name>X6NR69_RETFI</name>
<evidence type="ECO:0000256" key="4">
    <source>
        <dbReference type="ARBA" id="ARBA00022695"/>
    </source>
</evidence>
<comment type="cofactor">
    <cofactor evidence="1">
        <name>Mn(2+)</name>
        <dbReference type="ChEBI" id="CHEBI:29035"/>
    </cofactor>
</comment>
<evidence type="ECO:0000256" key="6">
    <source>
        <dbReference type="ARBA" id="ARBA00039080"/>
    </source>
</evidence>
<evidence type="ECO:0000256" key="2">
    <source>
        <dbReference type="ARBA" id="ARBA00001946"/>
    </source>
</evidence>
<dbReference type="GO" id="GO:0003977">
    <property type="term" value="F:UDP-N-acetylglucosamine diphosphorylase activity"/>
    <property type="evidence" value="ECO:0007669"/>
    <property type="project" value="TreeGrafter"/>
</dbReference>
<dbReference type="PANTHER" id="PTHR11952">
    <property type="entry name" value="UDP- GLUCOSE PYROPHOSPHORYLASE"/>
    <property type="match status" value="1"/>
</dbReference>
<dbReference type="Proteomes" id="UP000023152">
    <property type="component" value="Unassembled WGS sequence"/>
</dbReference>
<dbReference type="InterPro" id="IPR029044">
    <property type="entry name" value="Nucleotide-diphossugar_trans"/>
</dbReference>
<dbReference type="EMBL" id="ASPP01006637">
    <property type="protein sequence ID" value="ETO28501.1"/>
    <property type="molecule type" value="Genomic_DNA"/>
</dbReference>
<comment type="similarity">
    <text evidence="5">Belongs to the USP family.</text>
</comment>
<dbReference type="GO" id="GO:0051748">
    <property type="term" value="F:UTP-monosaccharide-1-phosphate uridylyltransferase activity"/>
    <property type="evidence" value="ECO:0007669"/>
    <property type="project" value="UniProtKB-EC"/>
</dbReference>
<feature type="non-terminal residue" evidence="8">
    <location>
        <position position="1"/>
    </location>
</feature>
<dbReference type="Gene3D" id="3.90.550.10">
    <property type="entry name" value="Spore Coat Polysaccharide Biosynthesis Protein SpsA, Chain A"/>
    <property type="match status" value="1"/>
</dbReference>
<proteinExistence type="inferred from homology"/>
<gene>
    <name evidence="8" type="ORF">RFI_08629</name>
</gene>
<dbReference type="OMA" id="THINDGR"/>
<dbReference type="SUPFAM" id="SSF53448">
    <property type="entry name" value="Nucleotide-diphospho-sugar transferases"/>
    <property type="match status" value="1"/>
</dbReference>
<reference evidence="8 9" key="1">
    <citation type="journal article" date="2013" name="Curr. Biol.">
        <title>The Genome of the Foraminiferan Reticulomyxa filosa.</title>
        <authorList>
            <person name="Glockner G."/>
            <person name="Hulsmann N."/>
            <person name="Schleicher M."/>
            <person name="Noegel A.A."/>
            <person name="Eichinger L."/>
            <person name="Gallinger C."/>
            <person name="Pawlowski J."/>
            <person name="Sierra R."/>
            <person name="Euteneuer U."/>
            <person name="Pillet L."/>
            <person name="Moustafa A."/>
            <person name="Platzer M."/>
            <person name="Groth M."/>
            <person name="Szafranski K."/>
            <person name="Schliwa M."/>
        </authorList>
    </citation>
    <scope>NUCLEOTIDE SEQUENCE [LARGE SCALE GENOMIC DNA]</scope>
</reference>
<evidence type="ECO:0000256" key="3">
    <source>
        <dbReference type="ARBA" id="ARBA00022679"/>
    </source>
</evidence>
<comment type="cofactor">
    <cofactor evidence="2">
        <name>Mg(2+)</name>
        <dbReference type="ChEBI" id="CHEBI:18420"/>
    </cofactor>
</comment>
<evidence type="ECO:0000256" key="5">
    <source>
        <dbReference type="ARBA" id="ARBA00038047"/>
    </source>
</evidence>
<dbReference type="EC" id="2.7.7.64" evidence="6"/>
<evidence type="ECO:0000313" key="9">
    <source>
        <dbReference type="Proteomes" id="UP000023152"/>
    </source>
</evidence>
<dbReference type="GO" id="GO:0006048">
    <property type="term" value="P:UDP-N-acetylglucosamine biosynthetic process"/>
    <property type="evidence" value="ECO:0007669"/>
    <property type="project" value="TreeGrafter"/>
</dbReference>
<evidence type="ECO:0000256" key="1">
    <source>
        <dbReference type="ARBA" id="ARBA00001936"/>
    </source>
</evidence>
<keyword evidence="3" id="KW-0808">Transferase</keyword>
<accession>X6NR69</accession>
<organism evidence="8 9">
    <name type="scientific">Reticulomyxa filosa</name>
    <dbReference type="NCBI Taxonomy" id="46433"/>
    <lineage>
        <taxon>Eukaryota</taxon>
        <taxon>Sar</taxon>
        <taxon>Rhizaria</taxon>
        <taxon>Retaria</taxon>
        <taxon>Foraminifera</taxon>
        <taxon>Monothalamids</taxon>
        <taxon>Reticulomyxidae</taxon>
        <taxon>Reticulomyxa</taxon>
    </lineage>
</organism>
<dbReference type="PANTHER" id="PTHR11952:SF9">
    <property type="entry name" value="UDP-SUGAR PYROPHOSPHORYLASE"/>
    <property type="match status" value="1"/>
</dbReference>
<keyword evidence="4" id="KW-0548">Nucleotidyltransferase</keyword>
<sequence length="289" mass="31594">IAYTGFVLVAGGLGERLGYDGVKPELPSEITTETSFMELYVSTLLAFQARAQRSHPDRQIKVPLAIMVSDDTHHKMQELMKRNNNFGMDNAQIVWMKQTKNAGLKNNRADFAMEGKYSLSSKPGGHGVVHSLMHSTGTARIWTDMGIRWVVFLQDTNGVAVRSVVSAIGVSAIKNYIMNSITIPRKPKQSLGAITKLTNATTGDTLTINVEYNQLESLLQYCGGSGSIPQSDVADGQTGYSKFPGNCNTLILQMQTYLAVLSRTKGCVAEFVNPKYADQTKTTFKSPAD</sequence>
<dbReference type="OrthoDB" id="532420at2759"/>
<comment type="catalytic activity">
    <reaction evidence="7">
        <text>a monosaccharide 1-phosphate + UTP + H(+) = a UDP-monosaccharide + diphosphate</text>
        <dbReference type="Rhea" id="RHEA:13205"/>
        <dbReference type="ChEBI" id="CHEBI:15378"/>
        <dbReference type="ChEBI" id="CHEBI:33019"/>
        <dbReference type="ChEBI" id="CHEBI:46398"/>
        <dbReference type="ChEBI" id="CHEBI:140358"/>
        <dbReference type="ChEBI" id="CHEBI:140359"/>
        <dbReference type="EC" id="2.7.7.64"/>
    </reaction>
</comment>
<dbReference type="InterPro" id="IPR002618">
    <property type="entry name" value="UDPGP_fam"/>
</dbReference>
<dbReference type="InterPro" id="IPR039741">
    <property type="entry name" value="UDP-sugar_pyrophosphorylase"/>
</dbReference>
<dbReference type="AlphaFoldDB" id="X6NR69"/>
<comment type="caution">
    <text evidence="8">The sequence shown here is derived from an EMBL/GenBank/DDBJ whole genome shotgun (WGS) entry which is preliminary data.</text>
</comment>
<protein>
    <recommendedName>
        <fullName evidence="6">UTP-monosaccharide-1-phosphate uridylyltransferase</fullName>
        <ecNumber evidence="6">2.7.7.64</ecNumber>
    </recommendedName>
</protein>
<evidence type="ECO:0000313" key="8">
    <source>
        <dbReference type="EMBL" id="ETO28501.1"/>
    </source>
</evidence>
<dbReference type="Pfam" id="PF01704">
    <property type="entry name" value="UDPGP"/>
    <property type="match status" value="1"/>
</dbReference>